<dbReference type="AlphaFoldDB" id="A0A9W7XIU7"/>
<evidence type="ECO:0000313" key="2">
    <source>
        <dbReference type="EMBL" id="KAJ1643661.1"/>
    </source>
</evidence>
<protein>
    <submittedName>
        <fullName evidence="2">Uncharacterized protein</fullName>
    </submittedName>
</protein>
<organism evidence="2 3">
    <name type="scientific">Coemansia asiatica</name>
    <dbReference type="NCBI Taxonomy" id="1052880"/>
    <lineage>
        <taxon>Eukaryota</taxon>
        <taxon>Fungi</taxon>
        <taxon>Fungi incertae sedis</taxon>
        <taxon>Zoopagomycota</taxon>
        <taxon>Kickxellomycotina</taxon>
        <taxon>Kickxellomycetes</taxon>
        <taxon>Kickxellales</taxon>
        <taxon>Kickxellaceae</taxon>
        <taxon>Coemansia</taxon>
    </lineage>
</organism>
<evidence type="ECO:0000313" key="3">
    <source>
        <dbReference type="Proteomes" id="UP001145021"/>
    </source>
</evidence>
<feature type="compositionally biased region" description="Polar residues" evidence="1">
    <location>
        <begin position="57"/>
        <end position="73"/>
    </location>
</feature>
<gene>
    <name evidence="2" type="ORF">LPJ64_004591</name>
</gene>
<sequence length="192" mass="21395">MQQPEDPTAHEIIVLSPDYHLSIHYPQGSLYVDVWLGINSGADDLLVHLSEMRRQALNTSPPSETQSEVSDSTGAGRRKDSGCSPPPLNVATRRSNHGLFNCPGDKRPVEWMVAKESLVEARSLCQTHYTKFARAVDRIRKYNRQRIPNIDPLAGVLDELAARNTDDSGALDRPKCCICSASPYTRLFFSML</sequence>
<accession>A0A9W7XIU7</accession>
<dbReference type="EMBL" id="JANBOH010000233">
    <property type="protein sequence ID" value="KAJ1643661.1"/>
    <property type="molecule type" value="Genomic_DNA"/>
</dbReference>
<comment type="caution">
    <text evidence="2">The sequence shown here is derived from an EMBL/GenBank/DDBJ whole genome shotgun (WGS) entry which is preliminary data.</text>
</comment>
<dbReference type="Proteomes" id="UP001145021">
    <property type="component" value="Unassembled WGS sequence"/>
</dbReference>
<feature type="region of interest" description="Disordered" evidence="1">
    <location>
        <begin position="57"/>
        <end position="92"/>
    </location>
</feature>
<reference evidence="2" key="1">
    <citation type="submission" date="2022-07" db="EMBL/GenBank/DDBJ databases">
        <title>Phylogenomic reconstructions and comparative analyses of Kickxellomycotina fungi.</title>
        <authorList>
            <person name="Reynolds N.K."/>
            <person name="Stajich J.E."/>
            <person name="Barry K."/>
            <person name="Grigoriev I.V."/>
            <person name="Crous P."/>
            <person name="Smith M.E."/>
        </authorList>
    </citation>
    <scope>NUCLEOTIDE SEQUENCE</scope>
    <source>
        <strain evidence="2">NBRC 105413</strain>
    </source>
</reference>
<proteinExistence type="predicted"/>
<keyword evidence="3" id="KW-1185">Reference proteome</keyword>
<name>A0A9W7XIU7_9FUNG</name>
<evidence type="ECO:0000256" key="1">
    <source>
        <dbReference type="SAM" id="MobiDB-lite"/>
    </source>
</evidence>